<keyword evidence="3" id="KW-1185">Reference proteome</keyword>
<feature type="transmembrane region" description="Helical" evidence="1">
    <location>
        <begin position="64"/>
        <end position="84"/>
    </location>
</feature>
<accession>A0A2A6RIA8</accession>
<proteinExistence type="predicted"/>
<gene>
    <name evidence="2" type="ORF">CJ255_12340</name>
</gene>
<dbReference type="EMBL" id="NQWI01000053">
    <property type="protein sequence ID" value="PDW02752.1"/>
    <property type="molecule type" value="Genomic_DNA"/>
</dbReference>
<evidence type="ECO:0000313" key="3">
    <source>
        <dbReference type="Proteomes" id="UP000220527"/>
    </source>
</evidence>
<name>A0A2A6RIA8_9CHLR</name>
<keyword evidence="1" id="KW-1133">Transmembrane helix</keyword>
<dbReference type="AlphaFoldDB" id="A0A2A6RIA8"/>
<dbReference type="Proteomes" id="UP000220527">
    <property type="component" value="Unassembled WGS sequence"/>
</dbReference>
<protein>
    <submittedName>
        <fullName evidence="2">Uncharacterized protein</fullName>
    </submittedName>
</protein>
<reference evidence="3" key="1">
    <citation type="submission" date="2017-08" db="EMBL/GenBank/DDBJ databases">
        <authorList>
            <person name="Grouzdev D.S."/>
            <person name="Gaisin V.A."/>
            <person name="Rysina M.S."/>
            <person name="Gorlenko V.M."/>
        </authorList>
    </citation>
    <scope>NUCLEOTIDE SEQUENCE [LARGE SCALE GENOMIC DNA]</scope>
    <source>
        <strain evidence="3">Kir15-3F</strain>
    </source>
</reference>
<keyword evidence="1" id="KW-0472">Membrane</keyword>
<evidence type="ECO:0000313" key="2">
    <source>
        <dbReference type="EMBL" id="PDW02752.1"/>
    </source>
</evidence>
<keyword evidence="1" id="KW-0812">Transmembrane</keyword>
<organism evidence="2 3">
    <name type="scientific">Candidatus Viridilinea mediisalina</name>
    <dbReference type="NCBI Taxonomy" id="2024553"/>
    <lineage>
        <taxon>Bacteria</taxon>
        <taxon>Bacillati</taxon>
        <taxon>Chloroflexota</taxon>
        <taxon>Chloroflexia</taxon>
        <taxon>Chloroflexales</taxon>
        <taxon>Chloroflexineae</taxon>
        <taxon>Oscillochloridaceae</taxon>
        <taxon>Candidatus Viridilinea</taxon>
    </lineage>
</organism>
<evidence type="ECO:0000256" key="1">
    <source>
        <dbReference type="SAM" id="Phobius"/>
    </source>
</evidence>
<comment type="caution">
    <text evidence="2">The sequence shown here is derived from an EMBL/GenBank/DDBJ whole genome shotgun (WGS) entry which is preliminary data.</text>
</comment>
<sequence>MWLNWLLLVAVPGALLVCTFHCLFAHYLLPQTNTPQGQASPFLCGHFFTVENPTAQPPPLSPSVFQGLIQALATIAAGFAILLVRCNPVFLAPSPLYTRLGEPPPAPPPQW</sequence>